<dbReference type="OrthoDB" id="9790355at2"/>
<comment type="subcellular location">
    <subcellularLocation>
        <location evidence="9">Cell membrane</location>
        <topology evidence="9">Multi-pass membrane protein</topology>
    </subcellularLocation>
    <subcellularLocation>
        <location evidence="1">Membrane</location>
        <topology evidence="1">Multi-pass membrane protein</topology>
    </subcellularLocation>
</comment>
<keyword evidence="3 9" id="KW-0813">Transport</keyword>
<dbReference type="InterPro" id="IPR006669">
    <property type="entry name" value="MgtE_transporter"/>
</dbReference>
<protein>
    <recommendedName>
        <fullName evidence="9">Magnesium transporter MgtE</fullName>
    </recommendedName>
</protein>
<keyword evidence="9" id="KW-0479">Metal-binding</keyword>
<feature type="transmembrane region" description="Helical" evidence="9">
    <location>
        <begin position="361"/>
        <end position="381"/>
    </location>
</feature>
<comment type="similarity">
    <text evidence="2 9">Belongs to the SLC41A transporter family.</text>
</comment>
<dbReference type="RefSeq" id="WP_145181000.1">
    <property type="nucleotide sequence ID" value="NZ_CP036266.1"/>
</dbReference>
<dbReference type="Pfam" id="PF00571">
    <property type="entry name" value="CBS"/>
    <property type="match status" value="2"/>
</dbReference>
<dbReference type="InterPro" id="IPR046342">
    <property type="entry name" value="CBS_dom_sf"/>
</dbReference>
<feature type="transmembrane region" description="Helical" evidence="9">
    <location>
        <begin position="313"/>
        <end position="340"/>
    </location>
</feature>
<keyword evidence="5 9" id="KW-0460">Magnesium</keyword>
<keyword evidence="9" id="KW-1003">Cell membrane</keyword>
<dbReference type="Gene3D" id="1.10.357.20">
    <property type="entry name" value="SLC41 divalent cation transporters, integral membrane domain"/>
    <property type="match status" value="1"/>
</dbReference>
<gene>
    <name evidence="11" type="ORF">HG66A1_08710</name>
</gene>
<evidence type="ECO:0000313" key="11">
    <source>
        <dbReference type="EMBL" id="QDT19107.1"/>
    </source>
</evidence>
<evidence type="ECO:0000313" key="12">
    <source>
        <dbReference type="Proteomes" id="UP000320421"/>
    </source>
</evidence>
<evidence type="ECO:0000256" key="9">
    <source>
        <dbReference type="RuleBase" id="RU362011"/>
    </source>
</evidence>
<feature type="transmembrane region" description="Helical" evidence="9">
    <location>
        <begin position="387"/>
        <end position="408"/>
    </location>
</feature>
<feature type="domain" description="CBS" evidence="10">
    <location>
        <begin position="200"/>
        <end position="256"/>
    </location>
</feature>
<keyword evidence="7 9" id="KW-0472">Membrane</keyword>
<dbReference type="InterPro" id="IPR038076">
    <property type="entry name" value="MgtE_N_sf"/>
</dbReference>
<sequence>MYGRLLLPELQVMLDENDNAGIREFCEALYPAVTAEILAELDSREVWRVISCCDSQKQAEIFQFLSLPQQIEIVAVIDRGPLSKLIEEMAPDDRVDLLSRMDEEHVEELLPLIAQAERSDIRKLLSYPEDSAGAIMTTEYAYLPANITVAQALEKLRQQAPDSEIISYIYVVDEGRRLQGIVSLRELIFARPTRPLSELINRDVISVRVDDDQEFVAQQMAKFDFVAIPVVDNQNQLVGIVTHDDAIDIMQEEATEDAYRLAAVEPLEDSYLSTSLLTVIRKRIGWLIFLLVPSFLAAKVLEHYEAVSDKFEWLVLFIPLILASGGNAGSQSATLIIRAMALETNIQREELNALLMKEFKLGLLLGSMLSLISFGISWAFTGALMQATVVGLAVFLVVLMGISAGGMLPMGFRKLGMDPALMSNPFITALVDILGLIIYFQVAMYIVS</sequence>
<dbReference type="SUPFAM" id="SSF161093">
    <property type="entry name" value="MgtE membrane domain-like"/>
    <property type="match status" value="1"/>
</dbReference>
<keyword evidence="12" id="KW-1185">Reference proteome</keyword>
<evidence type="ECO:0000256" key="1">
    <source>
        <dbReference type="ARBA" id="ARBA00004141"/>
    </source>
</evidence>
<dbReference type="InterPro" id="IPR036739">
    <property type="entry name" value="SLC41_membr_dom_sf"/>
</dbReference>
<dbReference type="GO" id="GO:0015095">
    <property type="term" value="F:magnesium ion transmembrane transporter activity"/>
    <property type="evidence" value="ECO:0007669"/>
    <property type="project" value="UniProtKB-UniRule"/>
</dbReference>
<dbReference type="Proteomes" id="UP000320421">
    <property type="component" value="Chromosome"/>
</dbReference>
<evidence type="ECO:0000256" key="4">
    <source>
        <dbReference type="ARBA" id="ARBA00022692"/>
    </source>
</evidence>
<keyword evidence="4 9" id="KW-0812">Transmembrane</keyword>
<dbReference type="Gene3D" id="1.25.60.10">
    <property type="entry name" value="MgtE N-terminal domain-like"/>
    <property type="match status" value="1"/>
</dbReference>
<evidence type="ECO:0000256" key="6">
    <source>
        <dbReference type="ARBA" id="ARBA00022989"/>
    </source>
</evidence>
<dbReference type="SUPFAM" id="SSF54631">
    <property type="entry name" value="CBS-domain pair"/>
    <property type="match status" value="1"/>
</dbReference>
<name>A0A517PI90_9PLAN</name>
<dbReference type="GO" id="GO:0005886">
    <property type="term" value="C:plasma membrane"/>
    <property type="evidence" value="ECO:0007669"/>
    <property type="project" value="UniProtKB-SubCell"/>
</dbReference>
<comment type="subunit">
    <text evidence="9">Homodimer.</text>
</comment>
<evidence type="ECO:0000256" key="5">
    <source>
        <dbReference type="ARBA" id="ARBA00022842"/>
    </source>
</evidence>
<feature type="transmembrane region" description="Helical" evidence="9">
    <location>
        <begin position="284"/>
        <end position="301"/>
    </location>
</feature>
<feature type="domain" description="CBS" evidence="10">
    <location>
        <begin position="136"/>
        <end position="198"/>
    </location>
</feature>
<evidence type="ECO:0000256" key="7">
    <source>
        <dbReference type="ARBA" id="ARBA00023136"/>
    </source>
</evidence>
<dbReference type="SMART" id="SM00116">
    <property type="entry name" value="CBS"/>
    <property type="match status" value="2"/>
</dbReference>
<dbReference type="Pfam" id="PF03448">
    <property type="entry name" value="MgtE_N"/>
    <property type="match status" value="1"/>
</dbReference>
<evidence type="ECO:0000256" key="8">
    <source>
        <dbReference type="PROSITE-ProRule" id="PRU00703"/>
    </source>
</evidence>
<evidence type="ECO:0000256" key="2">
    <source>
        <dbReference type="ARBA" id="ARBA00009749"/>
    </source>
</evidence>
<dbReference type="SMART" id="SM00924">
    <property type="entry name" value="MgtE_N"/>
    <property type="match status" value="1"/>
</dbReference>
<dbReference type="GO" id="GO:0046872">
    <property type="term" value="F:metal ion binding"/>
    <property type="evidence" value="ECO:0007669"/>
    <property type="project" value="UniProtKB-KW"/>
</dbReference>
<reference evidence="11 12" key="1">
    <citation type="submission" date="2019-02" db="EMBL/GenBank/DDBJ databases">
        <title>Deep-cultivation of Planctomycetes and their phenomic and genomic characterization uncovers novel biology.</title>
        <authorList>
            <person name="Wiegand S."/>
            <person name="Jogler M."/>
            <person name="Boedeker C."/>
            <person name="Pinto D."/>
            <person name="Vollmers J."/>
            <person name="Rivas-Marin E."/>
            <person name="Kohn T."/>
            <person name="Peeters S.H."/>
            <person name="Heuer A."/>
            <person name="Rast P."/>
            <person name="Oberbeckmann S."/>
            <person name="Bunk B."/>
            <person name="Jeske O."/>
            <person name="Meyerdierks A."/>
            <person name="Storesund J.E."/>
            <person name="Kallscheuer N."/>
            <person name="Luecker S."/>
            <person name="Lage O.M."/>
            <person name="Pohl T."/>
            <person name="Merkel B.J."/>
            <person name="Hornburger P."/>
            <person name="Mueller R.-W."/>
            <person name="Bruemmer F."/>
            <person name="Labrenz M."/>
            <person name="Spormann A.M."/>
            <person name="Op den Camp H."/>
            <person name="Overmann J."/>
            <person name="Amann R."/>
            <person name="Jetten M.S.M."/>
            <person name="Mascher T."/>
            <person name="Medema M.H."/>
            <person name="Devos D.P."/>
            <person name="Kaster A.-K."/>
            <person name="Ovreas L."/>
            <person name="Rohde M."/>
            <person name="Galperin M.Y."/>
            <person name="Jogler C."/>
        </authorList>
    </citation>
    <scope>NUCLEOTIDE SEQUENCE [LARGE SCALE GENOMIC DNA]</scope>
    <source>
        <strain evidence="11 12">HG66A1</strain>
    </source>
</reference>
<comment type="function">
    <text evidence="9">Acts as a magnesium transporter.</text>
</comment>
<organism evidence="11 12">
    <name type="scientific">Gimesia chilikensis</name>
    <dbReference type="NCBI Taxonomy" id="2605989"/>
    <lineage>
        <taxon>Bacteria</taxon>
        <taxon>Pseudomonadati</taxon>
        <taxon>Planctomycetota</taxon>
        <taxon>Planctomycetia</taxon>
        <taxon>Planctomycetales</taxon>
        <taxon>Planctomycetaceae</taxon>
        <taxon>Gimesia</taxon>
    </lineage>
</organism>
<keyword evidence="8" id="KW-0129">CBS domain</keyword>
<keyword evidence="6 9" id="KW-1133">Transmembrane helix</keyword>
<proteinExistence type="inferred from homology"/>
<dbReference type="Gene3D" id="3.10.580.10">
    <property type="entry name" value="CBS-domain"/>
    <property type="match status" value="1"/>
</dbReference>
<dbReference type="InterPro" id="IPR006667">
    <property type="entry name" value="SLC41_membr_dom"/>
</dbReference>
<evidence type="ECO:0000256" key="3">
    <source>
        <dbReference type="ARBA" id="ARBA00022448"/>
    </source>
</evidence>
<dbReference type="PANTHER" id="PTHR43773:SF1">
    <property type="entry name" value="MAGNESIUM TRANSPORTER MGTE"/>
    <property type="match status" value="1"/>
</dbReference>
<accession>A0A517PI90</accession>
<dbReference type="AlphaFoldDB" id="A0A517PI90"/>
<dbReference type="Pfam" id="PF01769">
    <property type="entry name" value="MgtE"/>
    <property type="match status" value="1"/>
</dbReference>
<evidence type="ECO:0000259" key="10">
    <source>
        <dbReference type="PROSITE" id="PS51371"/>
    </source>
</evidence>
<dbReference type="EMBL" id="CP036266">
    <property type="protein sequence ID" value="QDT19107.1"/>
    <property type="molecule type" value="Genomic_DNA"/>
</dbReference>
<dbReference type="CDD" id="cd04606">
    <property type="entry name" value="CBS_pair_Mg_transporter"/>
    <property type="match status" value="1"/>
</dbReference>
<feature type="transmembrane region" description="Helical" evidence="9">
    <location>
        <begin position="429"/>
        <end position="447"/>
    </location>
</feature>
<dbReference type="PROSITE" id="PS51371">
    <property type="entry name" value="CBS"/>
    <property type="match status" value="2"/>
</dbReference>
<dbReference type="InterPro" id="IPR006668">
    <property type="entry name" value="Mg_transptr_MgtE_intracell_dom"/>
</dbReference>
<dbReference type="NCBIfam" id="TIGR00400">
    <property type="entry name" value="mgtE"/>
    <property type="match status" value="1"/>
</dbReference>
<dbReference type="SUPFAM" id="SSF158791">
    <property type="entry name" value="MgtE N-terminal domain-like"/>
    <property type="match status" value="1"/>
</dbReference>
<dbReference type="PANTHER" id="PTHR43773">
    <property type="entry name" value="MAGNESIUM TRANSPORTER MGTE"/>
    <property type="match status" value="1"/>
</dbReference>
<dbReference type="InterPro" id="IPR000644">
    <property type="entry name" value="CBS_dom"/>
</dbReference>